<evidence type="ECO:0000259" key="10">
    <source>
        <dbReference type="PROSITE" id="PS50110"/>
    </source>
</evidence>
<evidence type="ECO:0000256" key="4">
    <source>
        <dbReference type="ARBA" id="ARBA00023012"/>
    </source>
</evidence>
<evidence type="ECO:0000256" key="8">
    <source>
        <dbReference type="PROSITE-ProRule" id="PRU00169"/>
    </source>
</evidence>
<feature type="domain" description="HTH araC/xylS-type" evidence="9">
    <location>
        <begin position="432"/>
        <end position="528"/>
    </location>
</feature>
<dbReference type="Pfam" id="PF00072">
    <property type="entry name" value="Response_reg"/>
    <property type="match status" value="1"/>
</dbReference>
<keyword evidence="6" id="KW-0238">DNA-binding</keyword>
<dbReference type="PROSITE" id="PS01124">
    <property type="entry name" value="HTH_ARAC_FAMILY_2"/>
    <property type="match status" value="1"/>
</dbReference>
<dbReference type="Pfam" id="PF12833">
    <property type="entry name" value="HTH_18"/>
    <property type="match status" value="1"/>
</dbReference>
<gene>
    <name evidence="11" type="ORF">WMW72_21900</name>
</gene>
<dbReference type="Gene3D" id="1.10.10.60">
    <property type="entry name" value="Homeodomain-like"/>
    <property type="match status" value="2"/>
</dbReference>
<name>A0ABU9DNV1_9BACL</name>
<evidence type="ECO:0000256" key="7">
    <source>
        <dbReference type="ARBA" id="ARBA00023163"/>
    </source>
</evidence>
<comment type="subcellular location">
    <subcellularLocation>
        <location evidence="1">Cytoplasm</location>
    </subcellularLocation>
</comment>
<feature type="domain" description="Response regulatory" evidence="10">
    <location>
        <begin position="3"/>
        <end position="120"/>
    </location>
</feature>
<keyword evidence="4" id="KW-0902">Two-component regulatory system</keyword>
<keyword evidence="7" id="KW-0804">Transcription</keyword>
<dbReference type="PANTHER" id="PTHR42713:SF3">
    <property type="entry name" value="TRANSCRIPTIONAL REGULATORY PROTEIN HPTR"/>
    <property type="match status" value="1"/>
</dbReference>
<dbReference type="SUPFAM" id="SSF52172">
    <property type="entry name" value="CheY-like"/>
    <property type="match status" value="1"/>
</dbReference>
<evidence type="ECO:0000256" key="5">
    <source>
        <dbReference type="ARBA" id="ARBA00023015"/>
    </source>
</evidence>
<comment type="caution">
    <text evidence="11">The sequence shown here is derived from an EMBL/GenBank/DDBJ whole genome shotgun (WGS) entry which is preliminary data.</text>
</comment>
<dbReference type="SUPFAM" id="SSF46689">
    <property type="entry name" value="Homeodomain-like"/>
    <property type="match status" value="2"/>
</dbReference>
<feature type="modified residue" description="4-aspartylphosphate" evidence="8">
    <location>
        <position position="55"/>
    </location>
</feature>
<dbReference type="Proteomes" id="UP001469365">
    <property type="component" value="Unassembled WGS sequence"/>
</dbReference>
<keyword evidence="2" id="KW-0963">Cytoplasm</keyword>
<evidence type="ECO:0000256" key="6">
    <source>
        <dbReference type="ARBA" id="ARBA00023125"/>
    </source>
</evidence>
<dbReference type="SMART" id="SM00448">
    <property type="entry name" value="REC"/>
    <property type="match status" value="1"/>
</dbReference>
<accession>A0ABU9DNV1</accession>
<keyword evidence="3 8" id="KW-0597">Phosphoprotein</keyword>
<keyword evidence="12" id="KW-1185">Reference proteome</keyword>
<keyword evidence="5" id="KW-0805">Transcription regulation</keyword>
<dbReference type="InterPro" id="IPR018060">
    <property type="entry name" value="HTH_AraC"/>
</dbReference>
<dbReference type="CDD" id="cd17536">
    <property type="entry name" value="REC_YesN-like"/>
    <property type="match status" value="1"/>
</dbReference>
<dbReference type="InterPro" id="IPR009057">
    <property type="entry name" value="Homeodomain-like_sf"/>
</dbReference>
<organism evidence="11 12">
    <name type="scientific">Paenibacillus filicis</name>
    <dbReference type="NCBI Taxonomy" id="669464"/>
    <lineage>
        <taxon>Bacteria</taxon>
        <taxon>Bacillati</taxon>
        <taxon>Bacillota</taxon>
        <taxon>Bacilli</taxon>
        <taxon>Bacillales</taxon>
        <taxon>Paenibacillaceae</taxon>
        <taxon>Paenibacillus</taxon>
    </lineage>
</organism>
<dbReference type="InterPro" id="IPR018062">
    <property type="entry name" value="HTH_AraC-typ_CS"/>
</dbReference>
<dbReference type="InterPro" id="IPR011006">
    <property type="entry name" value="CheY-like_superfamily"/>
</dbReference>
<reference evidence="11 12" key="1">
    <citation type="submission" date="2024-04" db="EMBL/GenBank/DDBJ databases">
        <title>draft genome sequnece of Paenibacillus filicis.</title>
        <authorList>
            <person name="Kim D.-U."/>
        </authorList>
    </citation>
    <scope>NUCLEOTIDE SEQUENCE [LARGE SCALE GENOMIC DNA]</scope>
    <source>
        <strain evidence="11 12">KACC14197</strain>
    </source>
</reference>
<evidence type="ECO:0000256" key="3">
    <source>
        <dbReference type="ARBA" id="ARBA00022553"/>
    </source>
</evidence>
<protein>
    <submittedName>
        <fullName evidence="11">Response regulator</fullName>
    </submittedName>
</protein>
<dbReference type="PROSITE" id="PS00041">
    <property type="entry name" value="HTH_ARAC_FAMILY_1"/>
    <property type="match status" value="1"/>
</dbReference>
<evidence type="ECO:0000256" key="2">
    <source>
        <dbReference type="ARBA" id="ARBA00022490"/>
    </source>
</evidence>
<evidence type="ECO:0000313" key="11">
    <source>
        <dbReference type="EMBL" id="MEK8130564.1"/>
    </source>
</evidence>
<dbReference type="PANTHER" id="PTHR42713">
    <property type="entry name" value="HISTIDINE KINASE-RELATED"/>
    <property type="match status" value="1"/>
</dbReference>
<evidence type="ECO:0000259" key="9">
    <source>
        <dbReference type="PROSITE" id="PS01124"/>
    </source>
</evidence>
<evidence type="ECO:0000256" key="1">
    <source>
        <dbReference type="ARBA" id="ARBA00004496"/>
    </source>
</evidence>
<dbReference type="EMBL" id="JBBPCC010000015">
    <property type="protein sequence ID" value="MEK8130564.1"/>
    <property type="molecule type" value="Genomic_DNA"/>
</dbReference>
<dbReference type="SMART" id="SM00342">
    <property type="entry name" value="HTH_ARAC"/>
    <property type="match status" value="1"/>
</dbReference>
<dbReference type="PROSITE" id="PS50110">
    <property type="entry name" value="RESPONSE_REGULATORY"/>
    <property type="match status" value="1"/>
</dbReference>
<evidence type="ECO:0000313" key="12">
    <source>
        <dbReference type="Proteomes" id="UP001469365"/>
    </source>
</evidence>
<dbReference type="Gene3D" id="3.40.50.2300">
    <property type="match status" value="1"/>
</dbReference>
<dbReference type="RefSeq" id="WP_341417701.1">
    <property type="nucleotide sequence ID" value="NZ_JBBPCC010000015.1"/>
</dbReference>
<proteinExistence type="predicted"/>
<sequence length="528" mass="61800">MYKALIVDDDVAVLTFLSKMIRWEDYGYQLIGACTNALDALELSKDHMPDLIITDIGMPGMDGIEFIKTVKQTDEHPRFVILSCHDDFKFAQQAVQLGVQEYILKETLHIEIVQELLERVHHRLEEDNRLQKKVEKLHFQALQSKSVWKEHWLRDFLTTPLPEEIKWREQLAEYGLDLSLTHFVPVVCRMYRFQDAITRYQNEDMVKFIICNALDELLQSEPDVLAFSYSAESFCLLFACRKGLKSNPDEWVEQVCKQLQRTLSKVLKVQVSFLVGEIEQHHAAIKHQLLGLLQAADPFFYSATPEILRSSQIRPLNNPEDLLPFYSEYTEQVNHLIIEGNRDVHPVVDSFIQFVTVRRVQPITVKHFLFKLMLDIQMKLTFSHQYNYEKIQGHLEEMDNISQLKEWMIRFLEGAITLMDQISTKSKKAEIVDAQKYVLLHLDQKITLGEVAERLFLNASYFSRLFKKETGENFIEYVNRMKMERAKELLNESNRTIEDISQALGYDNKGYFVKLFKSHYGVPPSRVH</sequence>
<dbReference type="InterPro" id="IPR001789">
    <property type="entry name" value="Sig_transdc_resp-reg_receiver"/>
</dbReference>
<dbReference type="InterPro" id="IPR051552">
    <property type="entry name" value="HptR"/>
</dbReference>